<dbReference type="InterPro" id="IPR036249">
    <property type="entry name" value="Thioredoxin-like_sf"/>
</dbReference>
<organism evidence="3 4">
    <name type="scientific">Novipirellula galeiformis</name>
    <dbReference type="NCBI Taxonomy" id="2528004"/>
    <lineage>
        <taxon>Bacteria</taxon>
        <taxon>Pseudomonadati</taxon>
        <taxon>Planctomycetota</taxon>
        <taxon>Planctomycetia</taxon>
        <taxon>Pirellulales</taxon>
        <taxon>Pirellulaceae</taxon>
        <taxon>Novipirellula</taxon>
    </lineage>
</organism>
<reference evidence="3 4" key="1">
    <citation type="submission" date="2019-02" db="EMBL/GenBank/DDBJ databases">
        <title>Deep-cultivation of Planctomycetes and their phenomic and genomic characterization uncovers novel biology.</title>
        <authorList>
            <person name="Wiegand S."/>
            <person name="Jogler M."/>
            <person name="Boedeker C."/>
            <person name="Pinto D."/>
            <person name="Vollmers J."/>
            <person name="Rivas-Marin E."/>
            <person name="Kohn T."/>
            <person name="Peeters S.H."/>
            <person name="Heuer A."/>
            <person name="Rast P."/>
            <person name="Oberbeckmann S."/>
            <person name="Bunk B."/>
            <person name="Jeske O."/>
            <person name="Meyerdierks A."/>
            <person name="Storesund J.E."/>
            <person name="Kallscheuer N."/>
            <person name="Luecker S."/>
            <person name="Lage O.M."/>
            <person name="Pohl T."/>
            <person name="Merkel B.J."/>
            <person name="Hornburger P."/>
            <person name="Mueller R.-W."/>
            <person name="Bruemmer F."/>
            <person name="Labrenz M."/>
            <person name="Spormann A.M."/>
            <person name="Op Den Camp H."/>
            <person name="Overmann J."/>
            <person name="Amann R."/>
            <person name="Jetten M.S.M."/>
            <person name="Mascher T."/>
            <person name="Medema M.H."/>
            <person name="Devos D.P."/>
            <person name="Kaster A.-K."/>
            <person name="Ovreas L."/>
            <person name="Rohde M."/>
            <person name="Galperin M.Y."/>
            <person name="Jogler C."/>
        </authorList>
    </citation>
    <scope>NUCLEOTIDE SEQUENCE [LARGE SCALE GENOMIC DNA]</scope>
    <source>
        <strain evidence="3 4">Pla52o</strain>
    </source>
</reference>
<evidence type="ECO:0000256" key="1">
    <source>
        <dbReference type="SAM" id="MobiDB-lite"/>
    </source>
</evidence>
<evidence type="ECO:0008006" key="5">
    <source>
        <dbReference type="Google" id="ProtNLM"/>
    </source>
</evidence>
<dbReference type="EMBL" id="SJPT01000005">
    <property type="protein sequence ID" value="TWU22471.1"/>
    <property type="molecule type" value="Genomic_DNA"/>
</dbReference>
<feature type="chain" id="PRO_5022741759" description="Thioredoxin domain-containing protein" evidence="2">
    <location>
        <begin position="32"/>
        <end position="323"/>
    </location>
</feature>
<proteinExistence type="predicted"/>
<protein>
    <recommendedName>
        <fullName evidence="5">Thioredoxin domain-containing protein</fullName>
    </recommendedName>
</protein>
<name>A0A5C6CGR7_9BACT</name>
<gene>
    <name evidence="3" type="ORF">Pla52o_35270</name>
</gene>
<evidence type="ECO:0000256" key="2">
    <source>
        <dbReference type="SAM" id="SignalP"/>
    </source>
</evidence>
<dbReference type="AlphaFoldDB" id="A0A5C6CGR7"/>
<comment type="caution">
    <text evidence="3">The sequence shown here is derived from an EMBL/GenBank/DDBJ whole genome shotgun (WGS) entry which is preliminary data.</text>
</comment>
<feature type="region of interest" description="Disordered" evidence="1">
    <location>
        <begin position="116"/>
        <end position="139"/>
    </location>
</feature>
<evidence type="ECO:0000313" key="3">
    <source>
        <dbReference type="EMBL" id="TWU22471.1"/>
    </source>
</evidence>
<evidence type="ECO:0000313" key="4">
    <source>
        <dbReference type="Proteomes" id="UP000316304"/>
    </source>
</evidence>
<dbReference type="Proteomes" id="UP000316304">
    <property type="component" value="Unassembled WGS sequence"/>
</dbReference>
<dbReference type="SUPFAM" id="SSF52833">
    <property type="entry name" value="Thioredoxin-like"/>
    <property type="match status" value="1"/>
</dbReference>
<dbReference type="RefSeq" id="WP_146595636.1">
    <property type="nucleotide sequence ID" value="NZ_SJPT01000005.1"/>
</dbReference>
<feature type="signal peptide" evidence="2">
    <location>
        <begin position="1"/>
        <end position="31"/>
    </location>
</feature>
<dbReference type="OrthoDB" id="7362982at2"/>
<sequence length="323" mass="34544" precursor="true">MALKNQSTVTLWLSMFLGALLCATAFGEAVAKIDGPETSEAGNLVVLNSGNSKGHVKRWIIPPALENRYIQTESQIAFSVRESGEFRFALVAVDVTGEATADVDVATHTIAITNGICDPVTPDPSDPDGPTNPDPPANSQLREISRDAAAKLNDPTTASALAAAISAVNLGTLDAMKADAQAAIESALLERKGASRDADWLSTWRRPINDGIKATTPGGFLADLQAIASGLIDSVGSAKPPVPAPVPDQPSAPKTFVTMFSRPDCSWCNRWKSEVWPTLESWDWELKEVFSTQSVPQFEIASPGFGVAKMTGFQDVEKFRKFK</sequence>
<accession>A0A5C6CGR7</accession>
<keyword evidence="2" id="KW-0732">Signal</keyword>
<keyword evidence="4" id="KW-1185">Reference proteome</keyword>